<accession>A0ABT1H1Q1</accession>
<evidence type="ECO:0000313" key="2">
    <source>
        <dbReference type="EMBL" id="MCP2161175.1"/>
    </source>
</evidence>
<comment type="caution">
    <text evidence="2">The sequence shown here is derived from an EMBL/GenBank/DDBJ whole genome shotgun (WGS) entry which is preliminary data.</text>
</comment>
<gene>
    <name evidence="2" type="ORF">LX12_002370</name>
</gene>
<feature type="chain" id="PRO_5045759510" description="Dehydratase" evidence="1">
    <location>
        <begin position="31"/>
        <end position="243"/>
    </location>
</feature>
<reference evidence="2 3" key="1">
    <citation type="submission" date="2022-06" db="EMBL/GenBank/DDBJ databases">
        <title>Genomic Encyclopedia of Archaeal and Bacterial Type Strains, Phase II (KMG-II): from individual species to whole genera.</title>
        <authorList>
            <person name="Goeker M."/>
        </authorList>
    </citation>
    <scope>NUCLEOTIDE SEQUENCE [LARGE SCALE GENOMIC DNA]</scope>
    <source>
        <strain evidence="2 3">DSM 45037</strain>
    </source>
</reference>
<name>A0ABT1H1Q1_9NOCA</name>
<evidence type="ECO:0000256" key="1">
    <source>
        <dbReference type="SAM" id="SignalP"/>
    </source>
</evidence>
<proteinExistence type="predicted"/>
<dbReference type="InterPro" id="IPR006311">
    <property type="entry name" value="TAT_signal"/>
</dbReference>
<protein>
    <recommendedName>
        <fullName evidence="4">Dehydratase</fullName>
    </recommendedName>
</protein>
<evidence type="ECO:0000313" key="3">
    <source>
        <dbReference type="Proteomes" id="UP001205740"/>
    </source>
</evidence>
<dbReference type="RefSeq" id="WP_253654756.1">
    <property type="nucleotide sequence ID" value="NZ_BAAAOE010000002.1"/>
</dbReference>
<feature type="signal peptide" evidence="1">
    <location>
        <begin position="1"/>
        <end position="30"/>
    </location>
</feature>
<dbReference type="PROSITE" id="PS51318">
    <property type="entry name" value="TAT"/>
    <property type="match status" value="1"/>
</dbReference>
<keyword evidence="1" id="KW-0732">Signal</keyword>
<organism evidence="2 3">
    <name type="scientific">Williamsia serinedens</name>
    <dbReference type="NCBI Taxonomy" id="391736"/>
    <lineage>
        <taxon>Bacteria</taxon>
        <taxon>Bacillati</taxon>
        <taxon>Actinomycetota</taxon>
        <taxon>Actinomycetes</taxon>
        <taxon>Mycobacteriales</taxon>
        <taxon>Nocardiaceae</taxon>
        <taxon>Williamsia</taxon>
    </lineage>
</organism>
<dbReference type="EMBL" id="JAMTCG010000004">
    <property type="protein sequence ID" value="MCP2161175.1"/>
    <property type="molecule type" value="Genomic_DNA"/>
</dbReference>
<sequence length="243" mass="24528">MRLRRHITAVVAAALAAAALGAVGIAPAQADVGDDYPVGIAFTADTTTVISKTGQPVTFGTTTLSTRTDLTNVVGTLALPQATAALKLGPATLATFTISIVDPTKVTGTITQGGTAEAPTLDLKVAQSFRIRLDKVAPLGIGSLGSSDLTLVPAGGNCSTTTTTANLTGSIDATALFQQNTADAHVKGTYTIPPFQGDCGLFAPIINGLIAGPNNTLDVHLTKPVFDFGATSRASALQAIAAR</sequence>
<evidence type="ECO:0008006" key="4">
    <source>
        <dbReference type="Google" id="ProtNLM"/>
    </source>
</evidence>
<keyword evidence="3" id="KW-1185">Reference proteome</keyword>
<dbReference type="Proteomes" id="UP001205740">
    <property type="component" value="Unassembled WGS sequence"/>
</dbReference>